<organism evidence="2">
    <name type="scientific">uncultured delta proteobacterium</name>
    <dbReference type="NCBI Taxonomy" id="34034"/>
    <lineage>
        <taxon>Bacteria</taxon>
        <taxon>Deltaproteobacteria</taxon>
        <taxon>environmental samples</taxon>
    </lineage>
</organism>
<proteinExistence type="predicted"/>
<dbReference type="InterPro" id="IPR016039">
    <property type="entry name" value="Thiolase-like"/>
</dbReference>
<evidence type="ECO:0000259" key="1">
    <source>
        <dbReference type="Pfam" id="PF00109"/>
    </source>
</evidence>
<accession>A0A212JFJ7</accession>
<sequence>MSMVIEGLSCFGAFGSGPKALNDALDAAMKAALSGQSPVFSPEVDTAPLTRFIPARALRQCDRFSRLALLGAYTALEDAGIDPASLADATRYGIILAGGYGTASPTLEFIDSLVDFGEAMASPLAFSHSVHNIPAAIIAKNLGMTGPCSTVCQLEVSVAAGLLLAQTWLGEGRVDRVLFGAVEEVTPALAAITAKLVAEKGGGASISKDDTLPTRKDRPVTDGAVFFCLSRGGGKSLGRIESVVMGNDLDMDAACAVPSGPAACFLSGHVSPAARRACGGLDGSAAYGNIPVAQAFDCVAALSLLGREANAGKRIVCVERGLDMHSAVTLAGGGT</sequence>
<feature type="domain" description="Beta-ketoacyl synthase-like N-terminal" evidence="1">
    <location>
        <begin position="45"/>
        <end position="186"/>
    </location>
</feature>
<reference evidence="2" key="1">
    <citation type="submission" date="2016-04" db="EMBL/GenBank/DDBJ databases">
        <authorList>
            <person name="Evans L.H."/>
            <person name="Alamgir A."/>
            <person name="Owens N."/>
            <person name="Weber N.D."/>
            <person name="Virtaneva K."/>
            <person name="Barbian K."/>
            <person name="Babar A."/>
            <person name="Rosenke K."/>
        </authorList>
    </citation>
    <scope>NUCLEOTIDE SEQUENCE</scope>
    <source>
        <strain evidence="2">86</strain>
    </source>
</reference>
<dbReference type="AlphaFoldDB" id="A0A212JFJ7"/>
<dbReference type="SUPFAM" id="SSF53901">
    <property type="entry name" value="Thiolase-like"/>
    <property type="match status" value="1"/>
</dbReference>
<evidence type="ECO:0000313" key="2">
    <source>
        <dbReference type="EMBL" id="SBV98191.1"/>
    </source>
</evidence>
<dbReference type="Gene3D" id="3.40.47.10">
    <property type="match status" value="1"/>
</dbReference>
<dbReference type="GO" id="GO:0016746">
    <property type="term" value="F:acyltransferase activity"/>
    <property type="evidence" value="ECO:0007669"/>
    <property type="project" value="InterPro"/>
</dbReference>
<dbReference type="EMBL" id="FLUQ01000001">
    <property type="protein sequence ID" value="SBV98191.1"/>
    <property type="molecule type" value="Genomic_DNA"/>
</dbReference>
<dbReference type="InterPro" id="IPR014030">
    <property type="entry name" value="Ketoacyl_synth_N"/>
</dbReference>
<protein>
    <submittedName>
        <fullName evidence="2">Putative Beta-ketoacyl synthase</fullName>
    </submittedName>
</protein>
<dbReference type="Pfam" id="PF00109">
    <property type="entry name" value="ketoacyl-synt"/>
    <property type="match status" value="1"/>
</dbReference>
<gene>
    <name evidence="2" type="ORF">KL86DPRO_11347</name>
</gene>
<name>A0A212JFJ7_9DELT</name>